<accession>A0A166PAQ8</accession>
<dbReference type="EMBL" id="KV417518">
    <property type="protein sequence ID" value="KZP25903.1"/>
    <property type="molecule type" value="Genomic_DNA"/>
</dbReference>
<evidence type="ECO:0000313" key="2">
    <source>
        <dbReference type="EMBL" id="KZP25903.1"/>
    </source>
</evidence>
<feature type="non-terminal residue" evidence="2">
    <location>
        <position position="162"/>
    </location>
</feature>
<dbReference type="AlphaFoldDB" id="A0A166PAQ8"/>
<sequence length="162" mass="17737">MSGQVEANDEISSAPEEVRSRKRQRGRSGNEGGGAGQDGKEGDLNDCNVGLSRFAPRLSAFDIPKFRTDRTDPECGYEQRGDFDALYDLRICVNIERPTQGVSVALTMRIYFPGDIEVTARHPTDAPLESRVHLAVAPVLWIQGTHGSFVHLISEGHRDTGG</sequence>
<proteinExistence type="predicted"/>
<feature type="region of interest" description="Disordered" evidence="1">
    <location>
        <begin position="1"/>
        <end position="43"/>
    </location>
</feature>
<name>A0A166PAQ8_9AGAM</name>
<dbReference type="Proteomes" id="UP000076532">
    <property type="component" value="Unassembled WGS sequence"/>
</dbReference>
<evidence type="ECO:0000313" key="3">
    <source>
        <dbReference type="Proteomes" id="UP000076532"/>
    </source>
</evidence>
<evidence type="ECO:0000256" key="1">
    <source>
        <dbReference type="SAM" id="MobiDB-lite"/>
    </source>
</evidence>
<gene>
    <name evidence="2" type="ORF">FIBSPDRAFT_929089</name>
</gene>
<protein>
    <submittedName>
        <fullName evidence="2">Uncharacterized protein</fullName>
    </submittedName>
</protein>
<keyword evidence="3" id="KW-1185">Reference proteome</keyword>
<reference evidence="2 3" key="1">
    <citation type="journal article" date="2016" name="Mol. Biol. Evol.">
        <title>Comparative Genomics of Early-Diverging Mushroom-Forming Fungi Provides Insights into the Origins of Lignocellulose Decay Capabilities.</title>
        <authorList>
            <person name="Nagy L.G."/>
            <person name="Riley R."/>
            <person name="Tritt A."/>
            <person name="Adam C."/>
            <person name="Daum C."/>
            <person name="Floudas D."/>
            <person name="Sun H."/>
            <person name="Yadav J.S."/>
            <person name="Pangilinan J."/>
            <person name="Larsson K.H."/>
            <person name="Matsuura K."/>
            <person name="Barry K."/>
            <person name="Labutti K."/>
            <person name="Kuo R."/>
            <person name="Ohm R.A."/>
            <person name="Bhattacharya S.S."/>
            <person name="Shirouzu T."/>
            <person name="Yoshinaga Y."/>
            <person name="Martin F.M."/>
            <person name="Grigoriev I.V."/>
            <person name="Hibbett D.S."/>
        </authorList>
    </citation>
    <scope>NUCLEOTIDE SEQUENCE [LARGE SCALE GENOMIC DNA]</scope>
    <source>
        <strain evidence="2 3">CBS 109695</strain>
    </source>
</reference>
<organism evidence="2 3">
    <name type="scientific">Athelia psychrophila</name>
    <dbReference type="NCBI Taxonomy" id="1759441"/>
    <lineage>
        <taxon>Eukaryota</taxon>
        <taxon>Fungi</taxon>
        <taxon>Dikarya</taxon>
        <taxon>Basidiomycota</taxon>
        <taxon>Agaricomycotina</taxon>
        <taxon>Agaricomycetes</taxon>
        <taxon>Agaricomycetidae</taxon>
        <taxon>Atheliales</taxon>
        <taxon>Atheliaceae</taxon>
        <taxon>Athelia</taxon>
    </lineage>
</organism>